<dbReference type="InterPro" id="IPR004232">
    <property type="entry name" value="CN_Hdrtase_a/SCN_Hdrlase_g"/>
</dbReference>
<dbReference type="SUPFAM" id="SSF56209">
    <property type="entry name" value="Nitrile hydratase alpha chain"/>
    <property type="match status" value="1"/>
</dbReference>
<evidence type="ECO:0000259" key="2">
    <source>
        <dbReference type="Pfam" id="PF02979"/>
    </source>
</evidence>
<accession>A0A2L0F4T8</accession>
<organism evidence="3 4">
    <name type="scientific">Sorangium cellulosum</name>
    <name type="common">Polyangium cellulosum</name>
    <dbReference type="NCBI Taxonomy" id="56"/>
    <lineage>
        <taxon>Bacteria</taxon>
        <taxon>Pseudomonadati</taxon>
        <taxon>Myxococcota</taxon>
        <taxon>Polyangia</taxon>
        <taxon>Polyangiales</taxon>
        <taxon>Polyangiaceae</taxon>
        <taxon>Sorangium</taxon>
    </lineage>
</organism>
<dbReference type="InterPro" id="IPR036648">
    <property type="entry name" value="CN_Hdrase_a/SCN_Hdrase_g_sf"/>
</dbReference>
<dbReference type="EMBL" id="CP012673">
    <property type="protein sequence ID" value="AUX46449.1"/>
    <property type="molecule type" value="Genomic_DNA"/>
</dbReference>
<proteinExistence type="predicted"/>
<reference evidence="3 4" key="1">
    <citation type="submission" date="2015-09" db="EMBL/GenBank/DDBJ databases">
        <title>Sorangium comparison.</title>
        <authorList>
            <person name="Zaburannyi N."/>
            <person name="Bunk B."/>
            <person name="Overmann J."/>
            <person name="Mueller R."/>
        </authorList>
    </citation>
    <scope>NUCLEOTIDE SEQUENCE [LARGE SCALE GENOMIC DNA]</scope>
    <source>
        <strain evidence="3 4">So ce26</strain>
    </source>
</reference>
<gene>
    <name evidence="3" type="ORF">SOCE26_079550</name>
</gene>
<dbReference type="GO" id="GO:0003824">
    <property type="term" value="F:catalytic activity"/>
    <property type="evidence" value="ECO:0007669"/>
    <property type="project" value="InterPro"/>
</dbReference>
<evidence type="ECO:0000313" key="4">
    <source>
        <dbReference type="Proteomes" id="UP000238348"/>
    </source>
</evidence>
<sequence length="130" mass="13936">MTMNIGSGDEAFVEGWILWTGAWLRAVNKAWRDPGFQARLLADARAAMHEVGYDVPPALDLKVVEVADLADAEQRLPAVNIDPSVFSRTSKSTGTLTIGLPKRPDDLADGLVVLGDHSSQPTPKCFCGCG</sequence>
<dbReference type="Pfam" id="PF02979">
    <property type="entry name" value="NHase_alpha"/>
    <property type="match status" value="1"/>
</dbReference>
<name>A0A2L0F4T8_SORCE</name>
<feature type="domain" description="Nitrile hydratase alpha/Thiocyanate hydrolase gamma" evidence="2">
    <location>
        <begin position="25"/>
        <end position="67"/>
    </location>
</feature>
<evidence type="ECO:0000313" key="3">
    <source>
        <dbReference type="EMBL" id="AUX46449.1"/>
    </source>
</evidence>
<dbReference type="AlphaFoldDB" id="A0A2L0F4T8"/>
<dbReference type="Gene3D" id="3.90.330.10">
    <property type="entry name" value="Nitrile hydratase alpha /Thiocyanate hydrolase gamma"/>
    <property type="match status" value="1"/>
</dbReference>
<keyword evidence="1" id="KW-0479">Metal-binding</keyword>
<dbReference type="Proteomes" id="UP000238348">
    <property type="component" value="Chromosome"/>
</dbReference>
<dbReference type="GO" id="GO:0046914">
    <property type="term" value="F:transition metal ion binding"/>
    <property type="evidence" value="ECO:0007669"/>
    <property type="project" value="InterPro"/>
</dbReference>
<evidence type="ECO:0000256" key="1">
    <source>
        <dbReference type="ARBA" id="ARBA00022723"/>
    </source>
</evidence>
<protein>
    <recommendedName>
        <fullName evidence="2">Nitrile hydratase alpha/Thiocyanate hydrolase gamma domain-containing protein</fullName>
    </recommendedName>
</protein>